<protein>
    <recommendedName>
        <fullName evidence="6">Maltokinase</fullName>
        <ecNumber evidence="4">2.7.1.175</ecNumber>
        <ecNumber evidence="5">5.4.99.16</ecNumber>
    </recommendedName>
    <alternativeName>
        <fullName evidence="14">Maltose alpha-D-glucosyltransferase</fullName>
    </alternativeName>
    <alternativeName>
        <fullName evidence="13">Maltose-1-phosphate synthase</fullName>
    </alternativeName>
</protein>
<dbReference type="InterPro" id="IPR006047">
    <property type="entry name" value="GH13_cat_dom"/>
</dbReference>
<dbReference type="InterPro" id="IPR012810">
    <property type="entry name" value="TreS/a-amylase_N"/>
</dbReference>
<keyword evidence="19" id="KW-1185">Reference proteome</keyword>
<dbReference type="NCBIfam" id="TIGR02457">
    <property type="entry name" value="TreS_Cterm"/>
    <property type="match status" value="1"/>
</dbReference>
<organism evidence="18 19">
    <name type="scientific">Pistricoccus aurantiacus</name>
    <dbReference type="NCBI Taxonomy" id="1883414"/>
    <lineage>
        <taxon>Bacteria</taxon>
        <taxon>Pseudomonadati</taxon>
        <taxon>Pseudomonadota</taxon>
        <taxon>Gammaproteobacteria</taxon>
        <taxon>Oceanospirillales</taxon>
        <taxon>Halomonadaceae</taxon>
        <taxon>Pistricoccus</taxon>
    </lineage>
</organism>
<dbReference type="GO" id="GO:0005524">
    <property type="term" value="F:ATP binding"/>
    <property type="evidence" value="ECO:0007669"/>
    <property type="project" value="UniProtKB-KW"/>
</dbReference>
<dbReference type="AlphaFoldDB" id="A0A5B8SWW4"/>
<dbReference type="Gene3D" id="2.60.40.1180">
    <property type="entry name" value="Golgi alpha-mannosidase II"/>
    <property type="match status" value="1"/>
</dbReference>
<dbReference type="PANTHER" id="PTHR10357">
    <property type="entry name" value="ALPHA-AMYLASE FAMILY MEMBER"/>
    <property type="match status" value="1"/>
</dbReference>
<evidence type="ECO:0000256" key="7">
    <source>
        <dbReference type="ARBA" id="ARBA00022679"/>
    </source>
</evidence>
<dbReference type="CDD" id="cd11334">
    <property type="entry name" value="AmyAc_TreS"/>
    <property type="match status" value="1"/>
</dbReference>
<comment type="catalytic activity">
    <reaction evidence="15">
        <text>D-maltose + ATP = alpha-maltose 1-phosphate + ADP + H(+)</text>
        <dbReference type="Rhea" id="RHEA:31915"/>
        <dbReference type="ChEBI" id="CHEBI:15378"/>
        <dbReference type="ChEBI" id="CHEBI:17306"/>
        <dbReference type="ChEBI" id="CHEBI:30616"/>
        <dbReference type="ChEBI" id="CHEBI:63576"/>
        <dbReference type="ChEBI" id="CHEBI:456216"/>
        <dbReference type="EC" id="2.7.1.175"/>
    </reaction>
</comment>
<evidence type="ECO:0000259" key="17">
    <source>
        <dbReference type="SMART" id="SM00642"/>
    </source>
</evidence>
<sequence length="1140" mass="129919">MDVGSASEALVATDFLEDPLWYKDAVIYQVHVKSFFDANDDGIGDFKGLIEKLDYIQSLGVNTIWILPFYPSPRRDDGYDIGEYCNVSPDYGTLEDARRFIDEAHERGLRVITELVINHTSDQHEWFQRARRAEPGSPERDFYVWSDTDQAYQGTRIIFLDTETSNWTWDPVAGAYFWHRFYSHQPDLNFDNPRVLEEVIKVMRYWLDMGIDGLRLDAIPYLIEREGTNNENLPETHEVLKKIRAVVDEHYPDRMLLAEANQWPEDTRPYFGGNESGEGDECHMAFHFPLMPRMYMALAQEDRFPITDILRQTPEIPPNCQWAIFLRNHDELTLEMVTDKERDYLWNHYAADRRARINLGIRRRLAPLLERDRRRIELLNSLLLSMPGTPVLYYGDEIGMGDNIYLGDRDGVRTPMQWSMDRNGGFSRADPAKLVLPPIMDPLYGFQAINVEAQTRDPHSLLNNMRRLLTVRGQHRAFSRGGLQLLSPSNRHILAYLRELPGDDENSSNATLLCVANVARNAQAVELDLSDFAGQVPVEMLGGSAFPPIGQLPYLLTLPPYGFYWFQLSSSTAMPEWYTPQPEPMPDYVTLIVKRRLEEILSDRPRQLLERDTLPNYLPKRRWFAAKQARIEGVELLYVARMQGAKRPMLLCELEVRHAQGSDRYQLPLTFLAEDEQSKALPQQLALARVRRMNQVGLLTDALTLDDFALGVLEAMRRSASLDYRIEGDGTAGQIRFIPTALLSELELSEEPQVTQQSAEQSNSTVIIDRKLVLKLFRRVEPGYHPEAEIGRYLSEAGYANTAPLYGEVTRFIHDSGEGADTQQSLMILQGFIANQGDAWSWTRNGLERAIRETAEYQREMAELTREAADEQVEEAQGFGALDELIGFAATLGQRLGELHQVLGAATTHPAFAPEWADQTRVVEWSRRVHRQVENAFDLLAEHRERVPAADRELLEMLLAQRYALLEAIDPLARQAEGSLLTRIHGDLHLGQVLVAHDDAFIIDFEGEPARTLEERRIKDSPLRDVAGMLRSFDYAGAKLEDVISGEVDDTLLAAGQEVLERYLLDGKEAFLTAYWQVTVGLEHRWQAEGGAFAALSLFVLEKAAYEIAYEVANRPDWLNVPLRGLMAIAEQMIQGGVHD</sequence>
<dbReference type="SUPFAM" id="SSF51011">
    <property type="entry name" value="Glycosyl hydrolase domain"/>
    <property type="match status" value="1"/>
</dbReference>
<dbReference type="Proteomes" id="UP000321272">
    <property type="component" value="Chromosome"/>
</dbReference>
<dbReference type="Gene3D" id="3.90.1200.10">
    <property type="match status" value="1"/>
</dbReference>
<evidence type="ECO:0000256" key="14">
    <source>
        <dbReference type="ARBA" id="ARBA00031378"/>
    </source>
</evidence>
<reference evidence="18 19" key="1">
    <citation type="submission" date="2019-06" db="EMBL/GenBank/DDBJ databases">
        <title>Genome analyses of bacteria isolated from kimchi.</title>
        <authorList>
            <person name="Lee S."/>
            <person name="Ahn S."/>
            <person name="Roh S."/>
        </authorList>
    </citation>
    <scope>NUCLEOTIDE SEQUENCE [LARGE SCALE GENOMIC DNA]</scope>
    <source>
        <strain evidence="18 19">CBA4606</strain>
    </source>
</reference>
<dbReference type="InterPro" id="IPR012811">
    <property type="entry name" value="TreS_maltokin_C_dom"/>
</dbReference>
<evidence type="ECO:0000313" key="19">
    <source>
        <dbReference type="Proteomes" id="UP000321272"/>
    </source>
</evidence>
<feature type="domain" description="Glycosyl hydrolase family 13 catalytic" evidence="17">
    <location>
        <begin position="29"/>
        <end position="433"/>
    </location>
</feature>
<dbReference type="InterPro" id="IPR045857">
    <property type="entry name" value="O16G_dom_2"/>
</dbReference>
<keyword evidence="11" id="KW-0067">ATP-binding</keyword>
<dbReference type="Pfam" id="PF00128">
    <property type="entry name" value="Alpha-amylase"/>
    <property type="match status" value="2"/>
</dbReference>
<dbReference type="Pfam" id="PF16657">
    <property type="entry name" value="Malt_amylase_C"/>
    <property type="match status" value="1"/>
</dbReference>
<evidence type="ECO:0000256" key="12">
    <source>
        <dbReference type="ARBA" id="ARBA00023235"/>
    </source>
</evidence>
<dbReference type="GO" id="GO:0005975">
    <property type="term" value="P:carbohydrate metabolic process"/>
    <property type="evidence" value="ECO:0007669"/>
    <property type="project" value="InterPro"/>
</dbReference>
<comment type="catalytic activity">
    <reaction evidence="1">
        <text>D-maltose = alpha,alpha-trehalose</text>
        <dbReference type="Rhea" id="RHEA:15145"/>
        <dbReference type="ChEBI" id="CHEBI:16551"/>
        <dbReference type="ChEBI" id="CHEBI:17306"/>
        <dbReference type="EC" id="5.4.99.16"/>
    </reaction>
</comment>
<evidence type="ECO:0000256" key="15">
    <source>
        <dbReference type="ARBA" id="ARBA00049067"/>
    </source>
</evidence>
<evidence type="ECO:0000256" key="6">
    <source>
        <dbReference type="ARBA" id="ARBA00013882"/>
    </source>
</evidence>
<gene>
    <name evidence="18" type="primary">treS</name>
    <name evidence="18" type="ORF">FGL86_11785</name>
</gene>
<dbReference type="PANTHER" id="PTHR10357:SF219">
    <property type="entry name" value="MALTOSE ALPHA-D-GLUCOSYLTRANSFERASE"/>
    <property type="match status" value="1"/>
</dbReference>
<dbReference type="GO" id="GO:0047471">
    <property type="term" value="F:maltose alpha-D-glucosyltransferase activity"/>
    <property type="evidence" value="ECO:0007669"/>
    <property type="project" value="UniProtKB-EC"/>
</dbReference>
<dbReference type="EMBL" id="CP042382">
    <property type="protein sequence ID" value="QEA40921.1"/>
    <property type="molecule type" value="Genomic_DNA"/>
</dbReference>
<dbReference type="GO" id="GO:0016740">
    <property type="term" value="F:transferase activity"/>
    <property type="evidence" value="ECO:0007669"/>
    <property type="project" value="UniProtKB-KW"/>
</dbReference>
<evidence type="ECO:0000256" key="5">
    <source>
        <dbReference type="ARBA" id="ARBA00012619"/>
    </source>
</evidence>
<evidence type="ECO:0000256" key="16">
    <source>
        <dbReference type="SAM" id="Coils"/>
    </source>
</evidence>
<evidence type="ECO:0000256" key="4">
    <source>
        <dbReference type="ARBA" id="ARBA00011962"/>
    </source>
</evidence>
<dbReference type="EC" id="2.7.1.175" evidence="4"/>
<comment type="similarity">
    <text evidence="2">Belongs to the glycosyl hydrolase 13 family. TreS subfamily.</text>
</comment>
<dbReference type="KEGG" id="paur:FGL86_11785"/>
<dbReference type="EC" id="5.4.99.16" evidence="5"/>
<evidence type="ECO:0000313" key="18">
    <source>
        <dbReference type="EMBL" id="QEA40921.1"/>
    </source>
</evidence>
<keyword evidence="16" id="KW-0175">Coiled coil</keyword>
<evidence type="ECO:0000256" key="1">
    <source>
        <dbReference type="ARBA" id="ARBA00001595"/>
    </source>
</evidence>
<keyword evidence="10" id="KW-0106">Calcium</keyword>
<dbReference type="InterPro" id="IPR017853">
    <property type="entry name" value="GH"/>
</dbReference>
<dbReference type="InterPro" id="IPR013780">
    <property type="entry name" value="Glyco_hydro_b"/>
</dbReference>
<dbReference type="InterPro" id="IPR040999">
    <property type="entry name" value="Mak_N_cap"/>
</dbReference>
<evidence type="ECO:0000256" key="10">
    <source>
        <dbReference type="ARBA" id="ARBA00022837"/>
    </source>
</evidence>
<feature type="coiled-coil region" evidence="16">
    <location>
        <begin position="847"/>
        <end position="874"/>
    </location>
</feature>
<dbReference type="SMART" id="SM00642">
    <property type="entry name" value="Aamy"/>
    <property type="match status" value="1"/>
</dbReference>
<proteinExistence type="inferred from homology"/>
<comment type="similarity">
    <text evidence="3">Belongs to the aminoglycoside phosphotransferase family.</text>
</comment>
<evidence type="ECO:0000256" key="8">
    <source>
        <dbReference type="ARBA" id="ARBA00022723"/>
    </source>
</evidence>
<evidence type="ECO:0000256" key="9">
    <source>
        <dbReference type="ARBA" id="ARBA00022741"/>
    </source>
</evidence>
<dbReference type="FunFam" id="3.20.20.80:FF:000055">
    <property type="entry name" value="Trehalose synthase"/>
    <property type="match status" value="1"/>
</dbReference>
<dbReference type="Gene3D" id="3.90.400.10">
    <property type="entry name" value="Oligo-1,6-glucosidase, Domain 2"/>
    <property type="match status" value="1"/>
</dbReference>
<dbReference type="Pfam" id="PF18085">
    <property type="entry name" value="Mak_N_cap"/>
    <property type="match status" value="1"/>
</dbReference>
<keyword evidence="9" id="KW-0547">Nucleotide-binding</keyword>
<evidence type="ECO:0000256" key="3">
    <source>
        <dbReference type="ARBA" id="ARBA00006219"/>
    </source>
</evidence>
<dbReference type="Gene3D" id="3.20.20.80">
    <property type="entry name" value="Glycosidases"/>
    <property type="match status" value="1"/>
</dbReference>
<dbReference type="GO" id="GO:0046872">
    <property type="term" value="F:metal ion binding"/>
    <property type="evidence" value="ECO:0007669"/>
    <property type="project" value="UniProtKB-KW"/>
</dbReference>
<keyword evidence="12 18" id="KW-0413">Isomerase</keyword>
<dbReference type="NCBIfam" id="TIGR02456">
    <property type="entry name" value="treS_nterm"/>
    <property type="match status" value="1"/>
</dbReference>
<keyword evidence="7 18" id="KW-0808">Transferase</keyword>
<accession>A0A5B8SWW4</accession>
<evidence type="ECO:0000256" key="13">
    <source>
        <dbReference type="ARBA" id="ARBA00031251"/>
    </source>
</evidence>
<evidence type="ECO:0000256" key="11">
    <source>
        <dbReference type="ARBA" id="ARBA00022840"/>
    </source>
</evidence>
<dbReference type="InterPro" id="IPR032091">
    <property type="entry name" value="Malt_amylase-like_C"/>
</dbReference>
<dbReference type="InterPro" id="IPR011009">
    <property type="entry name" value="Kinase-like_dom_sf"/>
</dbReference>
<name>A0A5B8SWW4_9GAMM</name>
<evidence type="ECO:0000256" key="2">
    <source>
        <dbReference type="ARBA" id="ARBA00005496"/>
    </source>
</evidence>
<dbReference type="SUPFAM" id="SSF51445">
    <property type="entry name" value="(Trans)glycosidases"/>
    <property type="match status" value="1"/>
</dbReference>
<dbReference type="OrthoDB" id="9805159at2"/>
<keyword evidence="8" id="KW-0479">Metal-binding</keyword>
<dbReference type="SUPFAM" id="SSF56112">
    <property type="entry name" value="Protein kinase-like (PK-like)"/>
    <property type="match status" value="1"/>
</dbReference>